<name>A0AA39QI91_9AGAR</name>
<protein>
    <recommendedName>
        <fullName evidence="1">AAA-ATPase-like domain-containing protein</fullName>
    </recommendedName>
</protein>
<feature type="domain" description="AAA-ATPase-like" evidence="1">
    <location>
        <begin position="145"/>
        <end position="323"/>
    </location>
</feature>
<proteinExistence type="predicted"/>
<keyword evidence="3" id="KW-1185">Reference proteome</keyword>
<evidence type="ECO:0000259" key="1">
    <source>
        <dbReference type="Pfam" id="PF09820"/>
    </source>
</evidence>
<reference evidence="2" key="1">
    <citation type="submission" date="2023-06" db="EMBL/GenBank/DDBJ databases">
        <authorList>
            <consortium name="Lawrence Berkeley National Laboratory"/>
            <person name="Ahrendt S."/>
            <person name="Sahu N."/>
            <person name="Indic B."/>
            <person name="Wong-Bajracharya J."/>
            <person name="Merenyi Z."/>
            <person name="Ke H.-M."/>
            <person name="Monk M."/>
            <person name="Kocsube S."/>
            <person name="Drula E."/>
            <person name="Lipzen A."/>
            <person name="Balint B."/>
            <person name="Henrissat B."/>
            <person name="Andreopoulos B."/>
            <person name="Martin F.M."/>
            <person name="Harder C.B."/>
            <person name="Rigling D."/>
            <person name="Ford K.L."/>
            <person name="Foster G.D."/>
            <person name="Pangilinan J."/>
            <person name="Papanicolaou A."/>
            <person name="Barry K."/>
            <person name="LaButti K."/>
            <person name="Viragh M."/>
            <person name="Koriabine M."/>
            <person name="Yan M."/>
            <person name="Riley R."/>
            <person name="Champramary S."/>
            <person name="Plett K.L."/>
            <person name="Tsai I.J."/>
            <person name="Slot J."/>
            <person name="Sipos G."/>
            <person name="Plett J."/>
            <person name="Nagy L.G."/>
            <person name="Grigoriev I.V."/>
        </authorList>
    </citation>
    <scope>NUCLEOTIDE SEQUENCE</scope>
    <source>
        <strain evidence="2">HWK02</strain>
    </source>
</reference>
<dbReference type="Pfam" id="PF09820">
    <property type="entry name" value="AAA-ATPase_like"/>
    <property type="match status" value="1"/>
</dbReference>
<dbReference type="AlphaFoldDB" id="A0AA39QI91"/>
<gene>
    <name evidence="2" type="ORF">EDD18DRAFT_1139431</name>
</gene>
<dbReference type="EMBL" id="JAUEPU010000005">
    <property type="protein sequence ID" value="KAK0502144.1"/>
    <property type="molecule type" value="Genomic_DNA"/>
</dbReference>
<evidence type="ECO:0000313" key="2">
    <source>
        <dbReference type="EMBL" id="KAK0502144.1"/>
    </source>
</evidence>
<evidence type="ECO:0000313" key="3">
    <source>
        <dbReference type="Proteomes" id="UP001175228"/>
    </source>
</evidence>
<comment type="caution">
    <text evidence="2">The sequence shown here is derived from an EMBL/GenBank/DDBJ whole genome shotgun (WGS) entry which is preliminary data.</text>
</comment>
<organism evidence="2 3">
    <name type="scientific">Armillaria luteobubalina</name>
    <dbReference type="NCBI Taxonomy" id="153913"/>
    <lineage>
        <taxon>Eukaryota</taxon>
        <taxon>Fungi</taxon>
        <taxon>Dikarya</taxon>
        <taxon>Basidiomycota</taxon>
        <taxon>Agaricomycotina</taxon>
        <taxon>Agaricomycetes</taxon>
        <taxon>Agaricomycetidae</taxon>
        <taxon>Agaricales</taxon>
        <taxon>Marasmiineae</taxon>
        <taxon>Physalacriaceae</taxon>
        <taxon>Armillaria</taxon>
    </lineage>
</organism>
<sequence length="452" mass="49767">MCYGDTFSDLLLAARKVHDVHCHCKPSFCDYACVGTGDPRNFPHPISSGSRYVKLDEKVAAIFDEQSRPVASFVAEEVWQDFLHTGSTSASSGHAFSLAASSVVDSESPSRSKLGDTKPGLNAIGQGMLQSSSGPPRVALKALSAYDLLYSPGVIWADKTSCIIDLSAKSRLLRRLPLVRRPEGFGKTSFLAILEFFYDCKHFETPISDAVLESTHVSDVDPNAPLMVLPHYDLVLTLDLSVPSTKDFPQSLGFYINTMFRKFLWKYQQELVINPEDIPVFISEDGMYSFGSVLRLARRSRRISILIDNYNAPSIVSGNSPEVNSCLNEMIIAPLTKSLAYIQGLIMGVGDAPDPFTNAYLRDGCDIWTAVAVDMTDEDVVDDTFGFTPEEVHELERHLKVHSVEVGLVPYRFGNKKVYSMAHVLNKISQQLGGLDVDMDVAVPLGNLAIQV</sequence>
<accession>A0AA39QI91</accession>
<dbReference type="InterPro" id="IPR018631">
    <property type="entry name" value="AAA-ATPase-like_dom"/>
</dbReference>
<dbReference type="Proteomes" id="UP001175228">
    <property type="component" value="Unassembled WGS sequence"/>
</dbReference>